<dbReference type="InterPro" id="IPR020481">
    <property type="entry name" value="Intracell_prot_inh_BsuPI"/>
</dbReference>
<dbReference type="OrthoDB" id="2453194at2"/>
<dbReference type="RefSeq" id="WP_105484078.1">
    <property type="nucleotide sequence ID" value="NZ_NIGF01000010.1"/>
</dbReference>
<evidence type="ECO:0000259" key="2">
    <source>
        <dbReference type="Pfam" id="PF12690"/>
    </source>
</evidence>
<dbReference type="AlphaFoldDB" id="A0A2S8SS29"/>
<sequence>MKNQPIFLWMLLLSGTVLAGYRAKTSFSEASETTTAPEFPASQIMKSTPITDLALVVTARASKSKFLSQEPIELEIEVKNTSDKTVVLQFNSGQNFDFSATQEGRSEIMWRWSRNKRFIQALRLQQLEAGKSLQFAAKWESAAPGRYIIGGIIAANGGLKAESLSIVVQ</sequence>
<keyword evidence="1" id="KW-0732">Signal</keyword>
<organism evidence="3 4">
    <name type="scientific">Abditibacterium utsteinense</name>
    <dbReference type="NCBI Taxonomy" id="1960156"/>
    <lineage>
        <taxon>Bacteria</taxon>
        <taxon>Pseudomonadati</taxon>
        <taxon>Abditibacteriota</taxon>
        <taxon>Abditibacteriia</taxon>
        <taxon>Abditibacteriales</taxon>
        <taxon>Abditibacteriaceae</taxon>
        <taxon>Abditibacterium</taxon>
    </lineage>
</organism>
<keyword evidence="4" id="KW-1185">Reference proteome</keyword>
<protein>
    <submittedName>
        <fullName evidence="3">Intracellular proteinase inhibitor</fullName>
    </submittedName>
</protein>
<evidence type="ECO:0000313" key="4">
    <source>
        <dbReference type="Proteomes" id="UP000237684"/>
    </source>
</evidence>
<proteinExistence type="predicted"/>
<dbReference type="EMBL" id="NIGF01000010">
    <property type="protein sequence ID" value="PQV63611.1"/>
    <property type="molecule type" value="Genomic_DNA"/>
</dbReference>
<feature type="domain" description="Intracellular proteinase inhibitor BsuPI" evidence="2">
    <location>
        <begin position="65"/>
        <end position="156"/>
    </location>
</feature>
<accession>A0A2S8SS29</accession>
<dbReference type="Gene3D" id="2.60.40.2360">
    <property type="entry name" value="Intracellular proteinase inhibitor BsuPI"/>
    <property type="match status" value="1"/>
</dbReference>
<dbReference type="Proteomes" id="UP000237684">
    <property type="component" value="Unassembled WGS sequence"/>
</dbReference>
<evidence type="ECO:0000256" key="1">
    <source>
        <dbReference type="SAM" id="SignalP"/>
    </source>
</evidence>
<dbReference type="Pfam" id="PF12690">
    <property type="entry name" value="BsuPI"/>
    <property type="match status" value="1"/>
</dbReference>
<evidence type="ECO:0000313" key="3">
    <source>
        <dbReference type="EMBL" id="PQV63611.1"/>
    </source>
</evidence>
<feature type="signal peptide" evidence="1">
    <location>
        <begin position="1"/>
        <end position="19"/>
    </location>
</feature>
<name>A0A2S8SS29_9BACT</name>
<reference evidence="3 4" key="1">
    <citation type="journal article" date="2018" name="Syst. Appl. Microbiol.">
        <title>Abditibacterium utsteinense sp. nov., the first cultivated member of candidate phylum FBP, isolated from ice-free Antarctic soil samples.</title>
        <authorList>
            <person name="Tahon G."/>
            <person name="Tytgat B."/>
            <person name="Lebbe L."/>
            <person name="Carlier A."/>
            <person name="Willems A."/>
        </authorList>
    </citation>
    <scope>NUCLEOTIDE SEQUENCE [LARGE SCALE GENOMIC DNA]</scope>
    <source>
        <strain evidence="3 4">LMG 29911</strain>
    </source>
</reference>
<dbReference type="InParanoid" id="A0A2S8SS29"/>
<dbReference type="InterPro" id="IPR038144">
    <property type="entry name" value="IPI"/>
</dbReference>
<feature type="chain" id="PRO_5015727137" evidence="1">
    <location>
        <begin position="20"/>
        <end position="169"/>
    </location>
</feature>
<comment type="caution">
    <text evidence="3">The sequence shown here is derived from an EMBL/GenBank/DDBJ whole genome shotgun (WGS) entry which is preliminary data.</text>
</comment>
<gene>
    <name evidence="3" type="ORF">B1R32_11077</name>
</gene>